<feature type="region of interest" description="Disordered" evidence="1">
    <location>
        <begin position="1"/>
        <end position="298"/>
    </location>
</feature>
<feature type="compositionally biased region" description="Basic and acidic residues" evidence="1">
    <location>
        <begin position="77"/>
        <end position="113"/>
    </location>
</feature>
<reference evidence="2 3" key="1">
    <citation type="submission" date="2019-01" db="EMBL/GenBank/DDBJ databases">
        <title>Draft genome sequence of Psathyrella aberdarensis IHI B618.</title>
        <authorList>
            <person name="Buettner E."/>
            <person name="Kellner H."/>
        </authorList>
    </citation>
    <scope>NUCLEOTIDE SEQUENCE [LARGE SCALE GENOMIC DNA]</scope>
    <source>
        <strain evidence="2 3">IHI B618</strain>
    </source>
</reference>
<feature type="compositionally biased region" description="Polar residues" evidence="1">
    <location>
        <begin position="345"/>
        <end position="357"/>
    </location>
</feature>
<dbReference type="OrthoDB" id="2536714at2759"/>
<dbReference type="EMBL" id="SDEE01001289">
    <property type="protein sequence ID" value="RXW12324.1"/>
    <property type="molecule type" value="Genomic_DNA"/>
</dbReference>
<feature type="region of interest" description="Disordered" evidence="1">
    <location>
        <begin position="514"/>
        <end position="596"/>
    </location>
</feature>
<feature type="compositionally biased region" description="Acidic residues" evidence="1">
    <location>
        <begin position="558"/>
        <end position="567"/>
    </location>
</feature>
<evidence type="ECO:0000313" key="2">
    <source>
        <dbReference type="EMBL" id="RXW12324.1"/>
    </source>
</evidence>
<dbReference type="Proteomes" id="UP000290288">
    <property type="component" value="Unassembled WGS sequence"/>
</dbReference>
<feature type="compositionally biased region" description="Low complexity" evidence="1">
    <location>
        <begin position="157"/>
        <end position="171"/>
    </location>
</feature>
<feature type="compositionally biased region" description="Pro residues" evidence="1">
    <location>
        <begin position="46"/>
        <end position="55"/>
    </location>
</feature>
<dbReference type="AlphaFoldDB" id="A0A4Q2D200"/>
<feature type="region of interest" description="Disordered" evidence="1">
    <location>
        <begin position="312"/>
        <end position="369"/>
    </location>
</feature>
<feature type="compositionally biased region" description="Low complexity" evidence="1">
    <location>
        <begin position="329"/>
        <end position="344"/>
    </location>
</feature>
<proteinExistence type="predicted"/>
<name>A0A4Q2D200_9AGAR</name>
<sequence>MANVNPRTISRMDVARTEDDGPISPTRTQSTVNSGTTSTSYASSSPPGPTTPPPRTNRSRYPDLGRVPLHRRGTSKTYERLEDLLKEAGYKETRVFTPETDRKDDSSKPDDKPGGIGAVVEFLTHLFPTAGAAEPDRAEEDETYSPPPSPLQRRDTASSSNAQSPSNESFSDSTPRPARHVSEARNRLLQTYQKFPPPPPADMSRQNSQVILHQPKPKRDAPLAQPQPSLAGAYLRHMASTTSIRPPSRPNSTPAHGRTAFSFKTRRNKRANHDEDDPSIIFSQKGNGEGEEEYQPPLPETWLDSVTRALRFGGHAGGPIHDGYHPTSPRKQQQQQRPQAPQLRTSRSSLSQHTTGTNRHRHGLSDQTNTLLLVPPPLFAMIEQGRAGRSESQVSRTRVVCRSAPGSRATSLTRRGSERRGRGRRKQIQGEADRLPSLARTQTEDDTWNHGKGRPSTANDVKTLYLAGGGIGGDPDSQQSASEEEDEGELNLSRMLVHPKRQHSIKSLRRHLNAAEGVQSRGPSSAGGRRNPKSPLSDEDEQAEEYGGGWTKRSSAGEGDDDEEEAETYARFVGAFDSQGRNGGHSRGAVPAWGGQ</sequence>
<protein>
    <submittedName>
        <fullName evidence="2">Uncharacterized protein</fullName>
    </submittedName>
</protein>
<feature type="compositionally biased region" description="Polar residues" evidence="1">
    <location>
        <begin position="239"/>
        <end position="254"/>
    </location>
</feature>
<dbReference type="STRING" id="2316362.A0A4Q2D200"/>
<evidence type="ECO:0000256" key="1">
    <source>
        <dbReference type="SAM" id="MobiDB-lite"/>
    </source>
</evidence>
<feature type="region of interest" description="Disordered" evidence="1">
    <location>
        <begin position="386"/>
        <end position="490"/>
    </location>
</feature>
<comment type="caution">
    <text evidence="2">The sequence shown here is derived from an EMBL/GenBank/DDBJ whole genome shotgun (WGS) entry which is preliminary data.</text>
</comment>
<gene>
    <name evidence="2" type="ORF">EST38_g13530</name>
</gene>
<feature type="compositionally biased region" description="Low complexity" evidence="1">
    <location>
        <begin position="33"/>
        <end position="45"/>
    </location>
</feature>
<organism evidence="2 3">
    <name type="scientific">Candolleomyces aberdarensis</name>
    <dbReference type="NCBI Taxonomy" id="2316362"/>
    <lineage>
        <taxon>Eukaryota</taxon>
        <taxon>Fungi</taxon>
        <taxon>Dikarya</taxon>
        <taxon>Basidiomycota</taxon>
        <taxon>Agaricomycotina</taxon>
        <taxon>Agaricomycetes</taxon>
        <taxon>Agaricomycetidae</taxon>
        <taxon>Agaricales</taxon>
        <taxon>Agaricineae</taxon>
        <taxon>Psathyrellaceae</taxon>
        <taxon>Candolleomyces</taxon>
    </lineage>
</organism>
<evidence type="ECO:0000313" key="3">
    <source>
        <dbReference type="Proteomes" id="UP000290288"/>
    </source>
</evidence>
<keyword evidence="3" id="KW-1185">Reference proteome</keyword>
<accession>A0A4Q2D200</accession>